<organism evidence="1 2">
    <name type="scientific">Mycoplasma anserisalpingitidis</name>
    <dbReference type="NCBI Taxonomy" id="519450"/>
    <lineage>
        <taxon>Bacteria</taxon>
        <taxon>Bacillati</taxon>
        <taxon>Mycoplasmatota</taxon>
        <taxon>Mollicutes</taxon>
        <taxon>Mycoplasmataceae</taxon>
        <taxon>Mycoplasma</taxon>
    </lineage>
</organism>
<name>A0A5B8K1P6_9MOLU</name>
<dbReference type="KEGG" id="mans:FRW55_01190"/>
<dbReference type="OrthoDB" id="397639at2"/>
<evidence type="ECO:0000313" key="1">
    <source>
        <dbReference type="EMBL" id="QDY86775.1"/>
    </source>
</evidence>
<dbReference type="InterPro" id="IPR009825">
    <property type="entry name" value="ECF_substrate-spec-like"/>
</dbReference>
<sequence>MKSPILPPTNKWGIFSKWTIKKMVFVGILIAVSVALTIFLSSGIPAAYLPQLKLSIIGLPVKITGFIFGPIIGFLVGLLSDIISMFFIVPTLYSPLYTLATAMNGLVSGIIGWFFMHFLKFYFDDQSKIEHLKGKIFKLNLKFDELVSKEEFEKAKSVHEKIIKISRQIKNIDKVKTESQLRNVCLIISVFFLSLLIVILISVIGFELPDSAFVKLPINNRWMLLFLTVAGFATMMIFLAITRFKLNKTSYLIVIPIVIFSALLEITNVPILAIGDASVTNNGGFGDIVLWIFSHTLTSPVKIWINLLIIYYSYSIVSKLIYKNENLGY</sequence>
<dbReference type="Pfam" id="PF07155">
    <property type="entry name" value="ECF-ribofla_trS"/>
    <property type="match status" value="1"/>
</dbReference>
<keyword evidence="2" id="KW-1185">Reference proteome</keyword>
<proteinExistence type="predicted"/>
<dbReference type="AlphaFoldDB" id="A0A5B8K1P6"/>
<dbReference type="GO" id="GO:0016020">
    <property type="term" value="C:membrane"/>
    <property type="evidence" value="ECO:0007669"/>
    <property type="project" value="InterPro"/>
</dbReference>
<dbReference type="Gene3D" id="1.10.1760.20">
    <property type="match status" value="1"/>
</dbReference>
<reference evidence="1 2" key="1">
    <citation type="journal article" date="2019" name="Microbiol. Resour. Announc.">
        <title>Complete Genome Sequences of Three Mycoplasma anserisalpingitis (Mycoplasma sp. 1220) Strains.</title>
        <authorList>
            <person name="Grozner D."/>
            <person name="Forro B."/>
            <person name="Kovacs A.B."/>
            <person name="Marton S."/>
            <person name="Banyai K."/>
            <person name="Kreizinger Z."/>
            <person name="Sulyok K.M."/>
            <person name="Gyuranecz M."/>
        </authorList>
    </citation>
    <scope>NUCLEOTIDE SEQUENCE [LARGE SCALE GENOMIC DNA]</scope>
    <source>
        <strain evidence="1 2">ATCC:BAA-2147</strain>
    </source>
</reference>
<dbReference type="EMBL" id="CP042295">
    <property type="protein sequence ID" value="QDY86775.1"/>
    <property type="molecule type" value="Genomic_DNA"/>
</dbReference>
<gene>
    <name evidence="1" type="ORF">FRW55_01190</name>
</gene>
<dbReference type="Proteomes" id="UP000318927">
    <property type="component" value="Chromosome"/>
</dbReference>
<evidence type="ECO:0000313" key="2">
    <source>
        <dbReference type="Proteomes" id="UP000318927"/>
    </source>
</evidence>
<accession>A0A5B8K1P6</accession>
<protein>
    <submittedName>
        <fullName evidence="1">ECF transporter S component</fullName>
    </submittedName>
</protein>
<dbReference type="RefSeq" id="WP_146367251.1">
    <property type="nucleotide sequence ID" value="NZ_CP041664.1"/>
</dbReference>